<comment type="caution">
    <text evidence="6">The sequence shown here is derived from an EMBL/GenBank/DDBJ whole genome shotgun (WGS) entry which is preliminary data.</text>
</comment>
<feature type="domain" description="HTH araC/xylS-type" evidence="5">
    <location>
        <begin position="174"/>
        <end position="275"/>
    </location>
</feature>
<evidence type="ECO:0000313" key="7">
    <source>
        <dbReference type="Proteomes" id="UP001284601"/>
    </source>
</evidence>
<sequence>MTPASGAARGRDGAGRSMRGILEPDNEGAIFRLGRHNPALDLRHALDRHWTVEWDLRGRAPFAQEIVNHPNVNLSFEPDGAFVWGVGTTRTSHELRERGWVLGTRFRPGGFRPFVALPVAALTDRTVPLADVFGRADADALEARVRGEEATAERIAHVEQFLRERSDGPDARVAEVAGIVQLLLDEPAITRVDQLAARCHVSPRTLQRLFHDYVGVSPKWVVRRQRLHTAAERIAEQPAVDLAGLAVEVGYFDQAHFINEFKAVVGRTPADYAAACAVAAAATVAA</sequence>
<gene>
    <name evidence="6" type="ORF">R7226_06600</name>
</gene>
<dbReference type="PROSITE" id="PS01124">
    <property type="entry name" value="HTH_ARAC_FAMILY_2"/>
    <property type="match status" value="1"/>
</dbReference>
<dbReference type="Proteomes" id="UP001284601">
    <property type="component" value="Unassembled WGS sequence"/>
</dbReference>
<evidence type="ECO:0000256" key="2">
    <source>
        <dbReference type="ARBA" id="ARBA00023125"/>
    </source>
</evidence>
<dbReference type="InterPro" id="IPR018062">
    <property type="entry name" value="HTH_AraC-typ_CS"/>
</dbReference>
<evidence type="ECO:0000256" key="4">
    <source>
        <dbReference type="SAM" id="MobiDB-lite"/>
    </source>
</evidence>
<keyword evidence="1" id="KW-0805">Transcription regulation</keyword>
<name>A0ABU4HL16_9ACTN</name>
<dbReference type="InterPro" id="IPR050204">
    <property type="entry name" value="AraC_XylS_family_regulators"/>
</dbReference>
<dbReference type="InterPro" id="IPR046532">
    <property type="entry name" value="DUF6597"/>
</dbReference>
<keyword evidence="2" id="KW-0238">DNA-binding</keyword>
<dbReference type="InterPro" id="IPR018060">
    <property type="entry name" value="HTH_AraC"/>
</dbReference>
<keyword evidence="3" id="KW-0804">Transcription</keyword>
<proteinExistence type="predicted"/>
<protein>
    <submittedName>
        <fullName evidence="6">Helix-turn-helix domain-containing protein</fullName>
    </submittedName>
</protein>
<reference evidence="7" key="1">
    <citation type="submission" date="2023-07" db="EMBL/GenBank/DDBJ databases">
        <title>Conexibacter stalactiti sp. nov., isolated from stalactites in a lava cave and emended description of the genus Conexibacter.</title>
        <authorList>
            <person name="Lee S.D."/>
        </authorList>
    </citation>
    <scope>NUCLEOTIDE SEQUENCE [LARGE SCALE GENOMIC DNA]</scope>
    <source>
        <strain evidence="7">KCTC 39840</strain>
    </source>
</reference>
<keyword evidence="7" id="KW-1185">Reference proteome</keyword>
<dbReference type="SUPFAM" id="SSF46689">
    <property type="entry name" value="Homeodomain-like"/>
    <property type="match status" value="1"/>
</dbReference>
<dbReference type="Pfam" id="PF12833">
    <property type="entry name" value="HTH_18"/>
    <property type="match status" value="1"/>
</dbReference>
<evidence type="ECO:0000256" key="1">
    <source>
        <dbReference type="ARBA" id="ARBA00023015"/>
    </source>
</evidence>
<evidence type="ECO:0000313" key="6">
    <source>
        <dbReference type="EMBL" id="MDW5593995.1"/>
    </source>
</evidence>
<organism evidence="6 7">
    <name type="scientific">Conexibacter stalactiti</name>
    <dbReference type="NCBI Taxonomy" id="1940611"/>
    <lineage>
        <taxon>Bacteria</taxon>
        <taxon>Bacillati</taxon>
        <taxon>Actinomycetota</taxon>
        <taxon>Thermoleophilia</taxon>
        <taxon>Solirubrobacterales</taxon>
        <taxon>Conexibacteraceae</taxon>
        <taxon>Conexibacter</taxon>
    </lineage>
</organism>
<dbReference type="PROSITE" id="PS00041">
    <property type="entry name" value="HTH_ARAC_FAMILY_1"/>
    <property type="match status" value="1"/>
</dbReference>
<dbReference type="InterPro" id="IPR009057">
    <property type="entry name" value="Homeodomain-like_sf"/>
</dbReference>
<dbReference type="RefSeq" id="WP_318596253.1">
    <property type="nucleotide sequence ID" value="NZ_JAWSTH010000011.1"/>
</dbReference>
<accession>A0ABU4HL16</accession>
<evidence type="ECO:0000259" key="5">
    <source>
        <dbReference type="PROSITE" id="PS01124"/>
    </source>
</evidence>
<dbReference type="Gene3D" id="1.10.10.60">
    <property type="entry name" value="Homeodomain-like"/>
    <property type="match status" value="1"/>
</dbReference>
<feature type="region of interest" description="Disordered" evidence="4">
    <location>
        <begin position="1"/>
        <end position="21"/>
    </location>
</feature>
<evidence type="ECO:0000256" key="3">
    <source>
        <dbReference type="ARBA" id="ARBA00023163"/>
    </source>
</evidence>
<dbReference type="Pfam" id="PF20240">
    <property type="entry name" value="DUF6597"/>
    <property type="match status" value="1"/>
</dbReference>
<dbReference type="PANTHER" id="PTHR46796">
    <property type="entry name" value="HTH-TYPE TRANSCRIPTIONAL ACTIVATOR RHAS-RELATED"/>
    <property type="match status" value="1"/>
</dbReference>
<dbReference type="SMART" id="SM00342">
    <property type="entry name" value="HTH_ARAC"/>
    <property type="match status" value="1"/>
</dbReference>
<dbReference type="EMBL" id="JAWSTH010000011">
    <property type="protein sequence ID" value="MDW5593995.1"/>
    <property type="molecule type" value="Genomic_DNA"/>
</dbReference>